<organism evidence="1 2">
    <name type="scientific">Candidatus Nomurabacteria bacterium GW2011_GWB1_40_7</name>
    <dbReference type="NCBI Taxonomy" id="1618744"/>
    <lineage>
        <taxon>Bacteria</taxon>
        <taxon>Candidatus Nomuraibacteriota</taxon>
    </lineage>
</organism>
<gene>
    <name evidence="1" type="ORF">UU13_C0020G0001</name>
</gene>
<dbReference type="AlphaFoldDB" id="A0A0G0VCQ7"/>
<evidence type="ECO:0000313" key="2">
    <source>
        <dbReference type="Proteomes" id="UP000034452"/>
    </source>
</evidence>
<name>A0A0G0VCQ7_9BACT</name>
<sequence length="111" mass="13322">MHTKLFIEDCFALNTRDVGRRPDRIRKLEINKLERRPDVNYWFDDISEPTRLFLSVDGNKPQEFVWETVELTFGERAYFVCACGHRASKLYLPRNSMQFWRTGIFCLCLWP</sequence>
<dbReference type="EMBL" id="LBZL01000020">
    <property type="protein sequence ID" value="KKR69850.1"/>
    <property type="molecule type" value="Genomic_DNA"/>
</dbReference>
<proteinExistence type="predicted"/>
<accession>A0A0G0VCQ7</accession>
<dbReference type="Proteomes" id="UP000034452">
    <property type="component" value="Unassembled WGS sequence"/>
</dbReference>
<protein>
    <submittedName>
        <fullName evidence="1">Uncharacterized protein</fullName>
    </submittedName>
</protein>
<reference evidence="1 2" key="1">
    <citation type="journal article" date="2015" name="Nature">
        <title>rRNA introns, odd ribosomes, and small enigmatic genomes across a large radiation of phyla.</title>
        <authorList>
            <person name="Brown C.T."/>
            <person name="Hug L.A."/>
            <person name="Thomas B.C."/>
            <person name="Sharon I."/>
            <person name="Castelle C.J."/>
            <person name="Singh A."/>
            <person name="Wilkins M.J."/>
            <person name="Williams K.H."/>
            <person name="Banfield J.F."/>
        </authorList>
    </citation>
    <scope>NUCLEOTIDE SEQUENCE [LARGE SCALE GENOMIC DNA]</scope>
</reference>
<comment type="caution">
    <text evidence="1">The sequence shown here is derived from an EMBL/GenBank/DDBJ whole genome shotgun (WGS) entry which is preliminary data.</text>
</comment>
<evidence type="ECO:0000313" key="1">
    <source>
        <dbReference type="EMBL" id="KKR69850.1"/>
    </source>
</evidence>